<dbReference type="PANTHER" id="PTHR31014">
    <property type="entry name" value="MITOCHONDRIAL TRANSLATION SYSTEM COMPONENT PET127-RELATED"/>
    <property type="match status" value="1"/>
</dbReference>
<comment type="caution">
    <text evidence="3">The sequence shown here is derived from an EMBL/GenBank/DDBJ whole genome shotgun (WGS) entry which is preliminary data.</text>
</comment>
<feature type="coiled-coil region" evidence="1">
    <location>
        <begin position="567"/>
        <end position="594"/>
    </location>
</feature>
<keyword evidence="1" id="KW-0175">Coiled coil</keyword>
<reference evidence="3" key="1">
    <citation type="journal article" date="2021" name="Open Biol.">
        <title>Shared evolutionary footprints suggest mitochondrial oxidative damage underlies multiple complex I losses in fungi.</title>
        <authorList>
            <person name="Schikora-Tamarit M.A."/>
            <person name="Marcet-Houben M."/>
            <person name="Nosek J."/>
            <person name="Gabaldon T."/>
        </authorList>
    </citation>
    <scope>NUCLEOTIDE SEQUENCE</scope>
    <source>
        <strain evidence="3">CBS6341</strain>
    </source>
</reference>
<evidence type="ECO:0000256" key="2">
    <source>
        <dbReference type="SAM" id="MobiDB-lite"/>
    </source>
</evidence>
<dbReference type="GO" id="GO:0000964">
    <property type="term" value="P:mitochondrial RNA 5'-end processing"/>
    <property type="evidence" value="ECO:0007669"/>
    <property type="project" value="TreeGrafter"/>
</dbReference>
<keyword evidence="4" id="KW-1185">Reference proteome</keyword>
<dbReference type="Pfam" id="PF08634">
    <property type="entry name" value="Pet127"/>
    <property type="match status" value="1"/>
</dbReference>
<dbReference type="InterPro" id="IPR018247">
    <property type="entry name" value="EF_Hand_1_Ca_BS"/>
</dbReference>
<protein>
    <recommendedName>
        <fullName evidence="5">Pet127-domain-containing protein</fullName>
    </recommendedName>
</protein>
<evidence type="ECO:0000313" key="3">
    <source>
        <dbReference type="EMBL" id="KAH3675744.1"/>
    </source>
</evidence>
<gene>
    <name evidence="3" type="ORF">WICMUC_002536</name>
</gene>
<evidence type="ECO:0000256" key="1">
    <source>
        <dbReference type="SAM" id="Coils"/>
    </source>
</evidence>
<evidence type="ECO:0008006" key="5">
    <source>
        <dbReference type="Google" id="ProtNLM"/>
    </source>
</evidence>
<dbReference type="PROSITE" id="PS00018">
    <property type="entry name" value="EF_HAND_1"/>
    <property type="match status" value="1"/>
</dbReference>
<dbReference type="AlphaFoldDB" id="A0A9P8PQM6"/>
<accession>A0A9P8PQM6</accession>
<sequence length="698" mass="80840">MIILRYKKPQYLTKRTFGSSTIKSSDREIENNSSIKESSIPFSLQEKVTKQLEKLQRKRKENKNNRHSSSQSDSKKKNSSVEKSNPYVPPSIIKRNARKASQQTKKQGYDFKIPSNYHREFDKRDSTNNNNDKFVSLNTIQPNHLNYNPIEVPNQDPVPTLKHKLSRVLFSPGIHVLQDPRTKVYNFNPYLSKLLPNEEFDFNKISSYIPSSKDTILNKLSNSYGAKYYSSTSSMTGLLSQLHFFISNFRPVNLVDFSKNVQRSSYGHFSRSTKLPASVIVKKASKGNVYAIDSDKSTDREMILSLLGHSLERLLTFEPEEYEKFKVGSNAEIPKESNTYHYSQIDSFILRSQLDAYDSRLPGTGTFDLKTRAVCAVRYDVVQNETNLTGYQLNQLYGRYESFESELLDLCKSTMIKYGLQARIGNMDGIFLAFHNISQMFGFQYLPLEKIDEIIHSFGLKDMDRDITIKEVQENPEVLDRFENKTKISKIMADKEFKISIKILNELLSVIQKNLPMNSNFRLVLATEKINSYESKLKCVATVITQEEIEELQTKGSNLKKIVDFQNEALKNHLDDHLKSIKNLNKRISKQNQSVGYEVFVKHSINGKYIDTVHPILNHPNDEWNVSIKINKMNQDDLKPFYERELSKKLDLLVENFEDINNEKDVECDEFRQILRLFGEKGKKTILTEENSEVIWNK</sequence>
<dbReference type="PANTHER" id="PTHR31014:SF0">
    <property type="entry name" value="MITOCHONDRIAL TRANSLATION SYSTEM COMPONENT PET127-RELATED"/>
    <property type="match status" value="1"/>
</dbReference>
<dbReference type="EMBL" id="JAEUBF010000722">
    <property type="protein sequence ID" value="KAH3675744.1"/>
    <property type="molecule type" value="Genomic_DNA"/>
</dbReference>
<proteinExistence type="predicted"/>
<evidence type="ECO:0000313" key="4">
    <source>
        <dbReference type="Proteomes" id="UP000769528"/>
    </source>
</evidence>
<feature type="region of interest" description="Disordered" evidence="2">
    <location>
        <begin position="15"/>
        <end position="110"/>
    </location>
</feature>
<name>A0A9P8PQM6_9ASCO</name>
<reference evidence="3" key="2">
    <citation type="submission" date="2021-01" db="EMBL/GenBank/DDBJ databases">
        <authorList>
            <person name="Schikora-Tamarit M.A."/>
        </authorList>
    </citation>
    <scope>NUCLEOTIDE SEQUENCE</scope>
    <source>
        <strain evidence="3">CBS6341</strain>
    </source>
</reference>
<organism evidence="3 4">
    <name type="scientific">Wickerhamomyces mucosus</name>
    <dbReference type="NCBI Taxonomy" id="1378264"/>
    <lineage>
        <taxon>Eukaryota</taxon>
        <taxon>Fungi</taxon>
        <taxon>Dikarya</taxon>
        <taxon>Ascomycota</taxon>
        <taxon>Saccharomycotina</taxon>
        <taxon>Saccharomycetes</taxon>
        <taxon>Phaffomycetales</taxon>
        <taxon>Wickerhamomycetaceae</taxon>
        <taxon>Wickerhamomyces</taxon>
    </lineage>
</organism>
<dbReference type="GO" id="GO:0005740">
    <property type="term" value="C:mitochondrial envelope"/>
    <property type="evidence" value="ECO:0007669"/>
    <property type="project" value="TreeGrafter"/>
</dbReference>
<dbReference type="Proteomes" id="UP000769528">
    <property type="component" value="Unassembled WGS sequence"/>
</dbReference>
<feature type="compositionally biased region" description="Low complexity" evidence="2">
    <location>
        <begin position="31"/>
        <end position="40"/>
    </location>
</feature>
<dbReference type="InterPro" id="IPR013943">
    <property type="entry name" value="Pet127"/>
</dbReference>
<dbReference type="OrthoDB" id="10249045at2759"/>